<accession>A0A5S9XG88</accession>
<dbReference type="OrthoDB" id="938199at2759"/>
<dbReference type="InterPro" id="IPR001965">
    <property type="entry name" value="Znf_PHD"/>
</dbReference>
<evidence type="ECO:0000256" key="1">
    <source>
        <dbReference type="ARBA" id="ARBA00022723"/>
    </source>
</evidence>
<organism evidence="6 7">
    <name type="scientific">Arabidopsis thaliana</name>
    <name type="common">Mouse-ear cress</name>
    <dbReference type="NCBI Taxonomy" id="3702"/>
    <lineage>
        <taxon>Eukaryota</taxon>
        <taxon>Viridiplantae</taxon>
        <taxon>Streptophyta</taxon>
        <taxon>Embryophyta</taxon>
        <taxon>Tracheophyta</taxon>
        <taxon>Spermatophyta</taxon>
        <taxon>Magnoliopsida</taxon>
        <taxon>eudicotyledons</taxon>
        <taxon>Gunneridae</taxon>
        <taxon>Pentapetalae</taxon>
        <taxon>rosids</taxon>
        <taxon>malvids</taxon>
        <taxon>Brassicales</taxon>
        <taxon>Brassicaceae</taxon>
        <taxon>Camelineae</taxon>
        <taxon>Arabidopsis</taxon>
    </lineage>
</organism>
<evidence type="ECO:0000256" key="3">
    <source>
        <dbReference type="ARBA" id="ARBA00022771"/>
    </source>
</evidence>
<dbReference type="Pfam" id="PF22926">
    <property type="entry name" value="C1-like_CT"/>
    <property type="match status" value="1"/>
</dbReference>
<reference evidence="6 7" key="1">
    <citation type="submission" date="2019-12" db="EMBL/GenBank/DDBJ databases">
        <authorList>
            <person name="Jiao W.-B."/>
            <person name="Schneeberger K."/>
        </authorList>
    </citation>
    <scope>NUCLEOTIDE SEQUENCE [LARGE SCALE GENOMIC DNA]</scope>
    <source>
        <strain evidence="7">cv. C24</strain>
    </source>
</reference>
<evidence type="ECO:0000259" key="5">
    <source>
        <dbReference type="PROSITE" id="PS50081"/>
    </source>
</evidence>
<dbReference type="ExpressionAtlas" id="A0A5S9XG88">
    <property type="expression patterns" value="baseline and differential"/>
</dbReference>
<dbReference type="GO" id="GO:0008270">
    <property type="term" value="F:zinc ion binding"/>
    <property type="evidence" value="ECO:0007669"/>
    <property type="project" value="UniProtKB-KW"/>
</dbReference>
<dbReference type="InterPro" id="IPR004146">
    <property type="entry name" value="DC1"/>
</dbReference>
<dbReference type="Pfam" id="PF03107">
    <property type="entry name" value="C1_2"/>
    <property type="match status" value="7"/>
</dbReference>
<dbReference type="PROSITE" id="PS50081">
    <property type="entry name" value="ZF_DAG_PE_2"/>
    <property type="match status" value="2"/>
</dbReference>
<dbReference type="SMART" id="SM00109">
    <property type="entry name" value="C1"/>
    <property type="match status" value="3"/>
</dbReference>
<name>A0A5S9XG88_ARATH</name>
<dbReference type="SUPFAM" id="SSF57889">
    <property type="entry name" value="Cysteine-rich domain"/>
    <property type="match status" value="7"/>
</dbReference>
<dbReference type="InterPro" id="IPR054483">
    <property type="entry name" value="DC1-like_CT"/>
</dbReference>
<dbReference type="Proteomes" id="UP000434276">
    <property type="component" value="Unassembled WGS sequence"/>
</dbReference>
<evidence type="ECO:0000313" key="6">
    <source>
        <dbReference type="EMBL" id="CAA0383894.1"/>
    </source>
</evidence>
<dbReference type="EMBL" id="CACSHJ010000089">
    <property type="protein sequence ID" value="CAA0383894.1"/>
    <property type="molecule type" value="Genomic_DNA"/>
</dbReference>
<dbReference type="InterPro" id="IPR002219">
    <property type="entry name" value="PKC_DAG/PE"/>
</dbReference>
<dbReference type="InterPro" id="IPR053192">
    <property type="entry name" value="Vacuole_Formation_Reg"/>
</dbReference>
<feature type="domain" description="Phorbol-ester/DAG-type" evidence="5">
    <location>
        <begin position="375"/>
        <end position="428"/>
    </location>
</feature>
<dbReference type="Gene3D" id="3.30.60.20">
    <property type="match status" value="1"/>
</dbReference>
<evidence type="ECO:0000256" key="2">
    <source>
        <dbReference type="ARBA" id="ARBA00022737"/>
    </source>
</evidence>
<keyword evidence="1" id="KW-0479">Metal-binding</keyword>
<evidence type="ECO:0000313" key="7">
    <source>
        <dbReference type="Proteomes" id="UP000434276"/>
    </source>
</evidence>
<keyword evidence="2" id="KW-0677">Repeat</keyword>
<protein>
    <recommendedName>
        <fullName evidence="5">Phorbol-ester/DAG-type domain-containing protein</fullName>
    </recommendedName>
</protein>
<dbReference type="PANTHER" id="PTHR32410">
    <property type="entry name" value="CYSTEINE/HISTIDINE-RICH C1 DOMAIN FAMILY PROTEIN"/>
    <property type="match status" value="1"/>
</dbReference>
<feature type="domain" description="Phorbol-ester/DAG-type" evidence="5">
    <location>
        <begin position="127"/>
        <end position="174"/>
    </location>
</feature>
<evidence type="ECO:0000256" key="4">
    <source>
        <dbReference type="ARBA" id="ARBA00022833"/>
    </source>
</evidence>
<dbReference type="InterPro" id="IPR046349">
    <property type="entry name" value="C1-like_sf"/>
</dbReference>
<dbReference type="PANTHER" id="PTHR32410:SF154">
    <property type="entry name" value="CHP-RICH ZINC FINGER PROTEIN-LIKE-RELATED"/>
    <property type="match status" value="1"/>
</dbReference>
<keyword evidence="3" id="KW-0863">Zinc-finger</keyword>
<gene>
    <name evidence="6" type="ORF">C24_LOCUS14094</name>
</gene>
<dbReference type="SMART" id="SM00249">
    <property type="entry name" value="PHD"/>
    <property type="match status" value="4"/>
</dbReference>
<keyword evidence="4" id="KW-0862">Zinc</keyword>
<proteinExistence type="predicted"/>
<sequence length="692" mass="79419">MTYELEELEGHEHLVSRVKHHDGLECDACDRLNVDGYSCSECKFNIHVACTFVFDKQEIVDHPSHDGHSLKLLTTGAPDHTDPKCHLCGNNTKRLLFHCSVCQLNLDIFCIADHLLGPAYLNMPWHPHPLLCFDFGSRNRCDFCNENYGGQGYLCYRCGLRIHEKCVVELQEITQHPSHVRHPLKLLTSGAPNYTNPRCHICGEDTGNLLYHCDICKFNLDLQCAIKSSPPVALSNMKVHEHTLTLMPKLISFVCDACGTKGDRSPYICVQCDFMTFHQKCARLPRVIHVNHHDHRVSFKYPLGPGDWRCGVCWDEIDWSYGAYSCSLCSRYAIHSLCATRDDVWDGEELDGVPEEIEDIEPFKRNDDNTIDHFSHRHNHMSLDKGGEESSFCKACAHPIGSSSSLYKCSECSFILHETCANLPMKKRHFLSPQPLTLSYHRLQRRWGVEICEACQQIFCKGFIYSSYLEENFDLPCSSITVPFIHGSHDHHLLYLKLENGNVKTCQGCGIDEKRVAIGCTKCNYFLDFRCATLPLTVTLSRYDDHPLTLCYGDEKASGKYWCDICERETNPKTWFYTCNDCGVTLHVLCVVGDVRYAKPKAMIEYYIELLSNNSSSRPFCHNCYCRCPGPFILRIRKQHDAHLGGEYYIFFCSYYCYIITKSKKEYSKIKLRCPPWRSGHQSQLMELQNDQ</sequence>
<dbReference type="AlphaFoldDB" id="A0A5S9XG88"/>